<feature type="region of interest" description="Disordered" evidence="1">
    <location>
        <begin position="128"/>
        <end position="164"/>
    </location>
</feature>
<dbReference type="EMBL" id="BAUL01000223">
    <property type="protein sequence ID" value="GAD97966.1"/>
    <property type="molecule type" value="Genomic_DNA"/>
</dbReference>
<feature type="region of interest" description="Disordered" evidence="1">
    <location>
        <begin position="1"/>
        <end position="112"/>
    </location>
</feature>
<accession>V5G7J2</accession>
<feature type="compositionally biased region" description="Basic and acidic residues" evidence="1">
    <location>
        <begin position="10"/>
        <end position="53"/>
    </location>
</feature>
<comment type="caution">
    <text evidence="2">The sequence shown here is derived from an EMBL/GenBank/DDBJ whole genome shotgun (WGS) entry which is preliminary data.</text>
</comment>
<keyword evidence="3" id="KW-1185">Reference proteome</keyword>
<evidence type="ECO:0000313" key="2">
    <source>
        <dbReference type="EMBL" id="GAD97966.1"/>
    </source>
</evidence>
<evidence type="ECO:0000256" key="1">
    <source>
        <dbReference type="SAM" id="MobiDB-lite"/>
    </source>
</evidence>
<organism evidence="2 3">
    <name type="scientific">Byssochlamys spectabilis (strain No. 5 / NBRC 109023)</name>
    <name type="common">Paecilomyces variotii</name>
    <dbReference type="NCBI Taxonomy" id="1356009"/>
    <lineage>
        <taxon>Eukaryota</taxon>
        <taxon>Fungi</taxon>
        <taxon>Dikarya</taxon>
        <taxon>Ascomycota</taxon>
        <taxon>Pezizomycotina</taxon>
        <taxon>Eurotiomycetes</taxon>
        <taxon>Eurotiomycetidae</taxon>
        <taxon>Eurotiales</taxon>
        <taxon>Thermoascaceae</taxon>
        <taxon>Paecilomyces</taxon>
    </lineage>
</organism>
<sequence length="190" mass="21165">MAVGEPDLDNNTHGDKNVTGRAEEIGPWGRGEKRRDGLIELGTERRGQTVDEKRKKKHSWRWQTRARLGSKARRNGHGGQKTACSKLGWRWSRDDAGQQVGPRPDCGWVPASPAKARGDRRYLWALRSQADLTAPKPGSAAGRPSAGRKDDGEPAQTLAFPPIRASGRRAWSEIFARRRWPGDLPGWGRM</sequence>
<dbReference type="InParanoid" id="V5G7J2"/>
<reference evidence="3" key="1">
    <citation type="journal article" date="2014" name="Genome Announc.">
        <title>Draft genome sequence of the formaldehyde-resistant fungus Byssochlamys spectabilis No. 5 (anamorph Paecilomyces variotii No. 5) (NBRC109023).</title>
        <authorList>
            <person name="Oka T."/>
            <person name="Ekino K."/>
            <person name="Fukuda K."/>
            <person name="Nomura Y."/>
        </authorList>
    </citation>
    <scope>NUCLEOTIDE SEQUENCE [LARGE SCALE GENOMIC DNA]</scope>
    <source>
        <strain evidence="3">No. 5 / NBRC 109023</strain>
    </source>
</reference>
<dbReference type="HOGENOM" id="CLU_1427792_0_0_1"/>
<dbReference type="Proteomes" id="UP000018001">
    <property type="component" value="Unassembled WGS sequence"/>
</dbReference>
<evidence type="ECO:0000313" key="3">
    <source>
        <dbReference type="Proteomes" id="UP000018001"/>
    </source>
</evidence>
<proteinExistence type="predicted"/>
<protein>
    <submittedName>
        <fullName evidence="2">Uncharacterized protein</fullName>
    </submittedName>
</protein>
<dbReference type="AlphaFoldDB" id="V5G7J2"/>
<name>V5G7J2_BYSSN</name>
<gene>
    <name evidence="2" type="ORF">PVAR5_6654</name>
</gene>